<evidence type="ECO:0000313" key="6">
    <source>
        <dbReference type="Proteomes" id="UP001320843"/>
    </source>
</evidence>
<dbReference type="EMBL" id="JANFWR010000019">
    <property type="protein sequence ID" value="MCW0400228.1"/>
    <property type="molecule type" value="Genomic_DNA"/>
</dbReference>
<reference evidence="5 6" key="1">
    <citation type="submission" date="2022-06" db="EMBL/GenBank/DDBJ databases">
        <title>Dynamics of rice microbiomes reveals core vertical transmitted seed endophytes.</title>
        <authorList>
            <person name="Liao K."/>
            <person name="Zhang X."/>
        </authorList>
    </citation>
    <scope>NUCLEOTIDE SEQUENCE [LARGE SCALE GENOMIC DNA]</scope>
    <source>
        <strain evidence="5 6">YT10-10-1</strain>
    </source>
</reference>
<evidence type="ECO:0000256" key="2">
    <source>
        <dbReference type="ARBA" id="ARBA00022741"/>
    </source>
</evidence>
<evidence type="ECO:0000313" key="5">
    <source>
        <dbReference type="EMBL" id="MCW0400228.1"/>
    </source>
</evidence>
<dbReference type="Pfam" id="PF13380">
    <property type="entry name" value="CoA_binding_2"/>
    <property type="match status" value="1"/>
</dbReference>
<proteinExistence type="predicted"/>
<keyword evidence="5" id="KW-0808">Transferase</keyword>
<dbReference type="SUPFAM" id="SSF55729">
    <property type="entry name" value="Acyl-CoA N-acyltransferases (Nat)"/>
    <property type="match status" value="1"/>
</dbReference>
<dbReference type="InterPro" id="IPR032875">
    <property type="entry name" value="Succ_CoA_lig_flav_dom"/>
</dbReference>
<comment type="caution">
    <text evidence="5">The sequence shown here is derived from an EMBL/GenBank/DDBJ whole genome shotgun (WGS) entry which is preliminary data.</text>
</comment>
<keyword evidence="1" id="KW-0436">Ligase</keyword>
<keyword evidence="6" id="KW-1185">Reference proteome</keyword>
<organism evidence="5 6">
    <name type="scientific">Xanthomonas sacchari</name>
    <dbReference type="NCBI Taxonomy" id="56458"/>
    <lineage>
        <taxon>Bacteria</taxon>
        <taxon>Pseudomonadati</taxon>
        <taxon>Pseudomonadota</taxon>
        <taxon>Gammaproteobacteria</taxon>
        <taxon>Lysobacterales</taxon>
        <taxon>Lysobacteraceae</taxon>
        <taxon>Xanthomonas</taxon>
    </lineage>
</organism>
<name>A0ABT3DXI6_9XANT</name>
<dbReference type="SUPFAM" id="SSF52210">
    <property type="entry name" value="Succinyl-CoA synthetase domains"/>
    <property type="match status" value="2"/>
</dbReference>
<dbReference type="PROSITE" id="PS51186">
    <property type="entry name" value="GNAT"/>
    <property type="match status" value="1"/>
</dbReference>
<evidence type="ECO:0000259" key="4">
    <source>
        <dbReference type="PROSITE" id="PS51186"/>
    </source>
</evidence>
<keyword evidence="2" id="KW-0547">Nucleotide-binding</keyword>
<dbReference type="Gene3D" id="3.40.50.261">
    <property type="entry name" value="Succinyl-CoA synthetase domains"/>
    <property type="match status" value="2"/>
</dbReference>
<dbReference type="PANTHER" id="PTHR43334">
    <property type="entry name" value="ACETATE--COA LIGASE [ADP-FORMING]"/>
    <property type="match status" value="1"/>
</dbReference>
<dbReference type="Gene3D" id="3.40.630.30">
    <property type="match status" value="1"/>
</dbReference>
<dbReference type="EC" id="2.3.1.-" evidence="5"/>
<feature type="domain" description="N-acetyltransferase" evidence="4">
    <location>
        <begin position="776"/>
        <end position="928"/>
    </location>
</feature>
<dbReference type="PANTHER" id="PTHR43334:SF1">
    <property type="entry name" value="3-HYDROXYPROPIONATE--COA LIGASE [ADP-FORMING]"/>
    <property type="match status" value="1"/>
</dbReference>
<sequence>MRGIAVNAAARDPDHPRAAASRVPLAHSLASAAAMSTYHLQSVFRPASVAIVGGSPRERSAGRAVVRSLRAAGFPGQIGWVSPRYREIDGVPTVRRLTDLPWVPDLVVITAPARMVPRIVSIAARRGVAAAIILTAGLGSGPGSAAARVESAARAKGLRILGPHCLGVIAPHARLNASIAAHCPQPGDLALISESSAIAAALVEWGVARAVGFSAVVSLGDALDVDFADLLDYFATDYRTRAILLYVEHIRDARKFMSAARAAARAKPVVVVKSGRQLRIDPNADTHVQALASSDAVYGAAFARAGLLRVRALDELFAAAETLGRLSTFPGRRLAILSNGGGVGRLAVDTLADLGGTLAALSAPTQQQLDAALPQEWSHRNPVDIVVDADGERYAAAAGALLEDPENDAVLVVNVPTAFTSSAEAAQALTRILGQRPRHHRDKPVFAVWLGNDESATATLNAARIPTYATEADAVRGFMHLVRYREAQAALMETPPSLPDDFAFDAAAARGIVDAALAAGQTWLDPLATTRLLAAYGIPTAPVAHAADAEAAAQVAAPMLAQGSAVAVKIHSADIPHKSDVDGVRLNLVSVEAVRDAAEGILARARAARPDARIDGVLVQPSLLRPKARELIAGIADDPTFGPVIVFGRGGTAVEVIDDKALALPPLDLRLAHELIGRTRVSRILKAYRDVPAADERAVAMVLVKLAQLAADLPEIRELDINPLLADRDGVIAVDARVAVAPSRRLHKGRGHPRFAIFPYPKEWERRIVLNDGSAAFVRPVRPEDDALFRSFFARVTDEDLRLRFFQAVKHFSHEFIARLTQLDYARSIALVAIEPRSGDMLGAVRLHADADYDRGEYGILIRSDLKGHGIGWQLMRIMIEYAGWLGLKVVEGQVLRENRTMLAMCRQLGFKATPDPDDATLMDVVLPVAQH</sequence>
<dbReference type="SMART" id="SM00881">
    <property type="entry name" value="CoA_binding"/>
    <property type="match status" value="1"/>
</dbReference>
<dbReference type="Pfam" id="PF19045">
    <property type="entry name" value="Ligase_CoA_2"/>
    <property type="match status" value="1"/>
</dbReference>
<dbReference type="Pfam" id="PF13549">
    <property type="entry name" value="ATP-grasp_5"/>
    <property type="match status" value="1"/>
</dbReference>
<accession>A0ABT3DXI6</accession>
<dbReference type="InterPro" id="IPR043938">
    <property type="entry name" value="Ligase_CoA_dom"/>
</dbReference>
<dbReference type="SUPFAM" id="SSF51735">
    <property type="entry name" value="NAD(P)-binding Rossmann-fold domains"/>
    <property type="match status" value="1"/>
</dbReference>
<gene>
    <name evidence="5" type="ORF">NB700_002784</name>
</gene>
<dbReference type="InterPro" id="IPR000182">
    <property type="entry name" value="GNAT_dom"/>
</dbReference>
<dbReference type="Gene3D" id="3.30.470.20">
    <property type="entry name" value="ATP-grasp fold, B domain"/>
    <property type="match status" value="1"/>
</dbReference>
<dbReference type="InterPro" id="IPR036291">
    <property type="entry name" value="NAD(P)-bd_dom_sf"/>
</dbReference>
<evidence type="ECO:0000256" key="1">
    <source>
        <dbReference type="ARBA" id="ARBA00022598"/>
    </source>
</evidence>
<evidence type="ECO:0000256" key="3">
    <source>
        <dbReference type="ARBA" id="ARBA00022840"/>
    </source>
</evidence>
<dbReference type="InterPro" id="IPR016181">
    <property type="entry name" value="Acyl_CoA_acyltransferase"/>
</dbReference>
<dbReference type="Gene3D" id="3.30.1490.20">
    <property type="entry name" value="ATP-grasp fold, A domain"/>
    <property type="match status" value="1"/>
</dbReference>
<dbReference type="Pfam" id="PF13302">
    <property type="entry name" value="Acetyltransf_3"/>
    <property type="match status" value="1"/>
</dbReference>
<dbReference type="GO" id="GO:0016746">
    <property type="term" value="F:acyltransferase activity"/>
    <property type="evidence" value="ECO:0007669"/>
    <property type="project" value="UniProtKB-KW"/>
</dbReference>
<dbReference type="InterPro" id="IPR003781">
    <property type="entry name" value="CoA-bd"/>
</dbReference>
<dbReference type="InterPro" id="IPR051538">
    <property type="entry name" value="Acyl-CoA_Synth/Transferase"/>
</dbReference>
<dbReference type="Pfam" id="PF13607">
    <property type="entry name" value="Succ_CoA_lig"/>
    <property type="match status" value="1"/>
</dbReference>
<dbReference type="Gene3D" id="3.40.50.720">
    <property type="entry name" value="NAD(P)-binding Rossmann-like Domain"/>
    <property type="match status" value="1"/>
</dbReference>
<protein>
    <submittedName>
        <fullName evidence="5">Peptidyl-lysine N-acetyltransferase Pat</fullName>
        <ecNumber evidence="5">2.3.1.-</ecNumber>
    </submittedName>
</protein>
<keyword evidence="5" id="KW-0012">Acyltransferase</keyword>
<dbReference type="Proteomes" id="UP001320843">
    <property type="component" value="Unassembled WGS sequence"/>
</dbReference>
<keyword evidence="3" id="KW-0067">ATP-binding</keyword>
<dbReference type="SUPFAM" id="SSF56059">
    <property type="entry name" value="Glutathione synthetase ATP-binding domain-like"/>
    <property type="match status" value="1"/>
</dbReference>
<dbReference type="InterPro" id="IPR013815">
    <property type="entry name" value="ATP_grasp_subdomain_1"/>
</dbReference>
<dbReference type="InterPro" id="IPR016102">
    <property type="entry name" value="Succinyl-CoA_synth-like"/>
</dbReference>